<protein>
    <submittedName>
        <fullName evidence="1">Uncharacterized protein</fullName>
    </submittedName>
</protein>
<dbReference type="EMBL" id="NQYH01000001">
    <property type="protein sequence ID" value="RIY41963.1"/>
    <property type="molecule type" value="Genomic_DNA"/>
</dbReference>
<dbReference type="Proteomes" id="UP000266206">
    <property type="component" value="Unassembled WGS sequence"/>
</dbReference>
<dbReference type="AlphaFoldDB" id="A0A3A1YUN0"/>
<evidence type="ECO:0000313" key="2">
    <source>
        <dbReference type="Proteomes" id="UP000266206"/>
    </source>
</evidence>
<reference evidence="1 2" key="1">
    <citation type="submission" date="2017-08" db="EMBL/GenBank/DDBJ databases">
        <title>Pusillimonas indicus sp. nov., a member of the family Alcaligenaceae isolated from surface seawater.</title>
        <authorList>
            <person name="Li J."/>
        </authorList>
    </citation>
    <scope>NUCLEOTIDE SEQUENCE [LARGE SCALE GENOMIC DNA]</scope>
    <source>
        <strain evidence="1 2">L52-1-41</strain>
    </source>
</reference>
<evidence type="ECO:0000313" key="1">
    <source>
        <dbReference type="EMBL" id="RIY41963.1"/>
    </source>
</evidence>
<gene>
    <name evidence="1" type="ORF">CJP73_00510</name>
</gene>
<accession>A0A3A1YUN0</accession>
<dbReference type="RefSeq" id="WP_119515190.1">
    <property type="nucleotide sequence ID" value="NZ_NQYH01000001.1"/>
</dbReference>
<dbReference type="OrthoDB" id="9919540at2"/>
<sequence>MLFCVSVCDEDRRVILDDEPHGDVLAVIEAADWIEAREQAWEQKALDPYSYKRGYGWEIPMKSGML</sequence>
<proteinExistence type="predicted"/>
<organism evidence="1 2">
    <name type="scientific">Neopusillimonas maritima</name>
    <dbReference type="NCBI Taxonomy" id="2026239"/>
    <lineage>
        <taxon>Bacteria</taxon>
        <taxon>Pseudomonadati</taxon>
        <taxon>Pseudomonadota</taxon>
        <taxon>Betaproteobacteria</taxon>
        <taxon>Burkholderiales</taxon>
        <taxon>Alcaligenaceae</taxon>
        <taxon>Neopusillimonas</taxon>
    </lineage>
</organism>
<name>A0A3A1YUN0_9BURK</name>
<comment type="caution">
    <text evidence="1">The sequence shown here is derived from an EMBL/GenBank/DDBJ whole genome shotgun (WGS) entry which is preliminary data.</text>
</comment>